<name>A0A382Y4H4_9ZZZZ</name>
<gene>
    <name evidence="1" type="ORF">METZ01_LOCUS430968</name>
</gene>
<proteinExistence type="predicted"/>
<accession>A0A382Y4H4</accession>
<organism evidence="1">
    <name type="scientific">marine metagenome</name>
    <dbReference type="NCBI Taxonomy" id="408172"/>
    <lineage>
        <taxon>unclassified sequences</taxon>
        <taxon>metagenomes</taxon>
        <taxon>ecological metagenomes</taxon>
    </lineage>
</organism>
<sequence>MSLSFVSEPRFGENVLCFVLDAPVSMWRQIAGRRPIVVAKEIFSSLIDQAPVQIHSGFRGYGHRRKGIYGTCTPG</sequence>
<protein>
    <submittedName>
        <fullName evidence="1">Uncharacterized protein</fullName>
    </submittedName>
</protein>
<dbReference type="EMBL" id="UINC01172833">
    <property type="protein sequence ID" value="SVD78114.1"/>
    <property type="molecule type" value="Genomic_DNA"/>
</dbReference>
<dbReference type="AlphaFoldDB" id="A0A382Y4H4"/>
<reference evidence="1" key="1">
    <citation type="submission" date="2018-05" db="EMBL/GenBank/DDBJ databases">
        <authorList>
            <person name="Lanie J.A."/>
            <person name="Ng W.-L."/>
            <person name="Kazmierczak K.M."/>
            <person name="Andrzejewski T.M."/>
            <person name="Davidsen T.M."/>
            <person name="Wayne K.J."/>
            <person name="Tettelin H."/>
            <person name="Glass J.I."/>
            <person name="Rusch D."/>
            <person name="Podicherti R."/>
            <person name="Tsui H.-C.T."/>
            <person name="Winkler M.E."/>
        </authorList>
    </citation>
    <scope>NUCLEOTIDE SEQUENCE</scope>
</reference>
<evidence type="ECO:0000313" key="1">
    <source>
        <dbReference type="EMBL" id="SVD78114.1"/>
    </source>
</evidence>